<reference evidence="2" key="1">
    <citation type="journal article" date="2020" name="Front. Microbiol.">
        <title>Gene regulatory networks of Penicillium echinulatum 2HH and Penicillium oxalicum 114-2 inferred by a computational biology approach.</title>
        <authorList>
            <person name="Lenz A.R."/>
            <person name="Galan-Vasquez E."/>
            <person name="Balbinot E."/>
            <person name="De Abreu F.P."/>
            <person name="De Oliveira N.S."/>
            <person name="Da Rosa L.O."/>
            <person name="De Avila E Silva S."/>
            <person name="Camassola M."/>
            <person name="Dillon A.J.P."/>
            <person name="Perez-Rueda E."/>
        </authorList>
    </citation>
    <scope>NUCLEOTIDE SEQUENCE</scope>
    <source>
        <strain evidence="2">S1M29</strain>
    </source>
</reference>
<keyword evidence="1" id="KW-0812">Transmembrane</keyword>
<sequence>MPLLSSKTLIQAHAVFLVVIAGYLLKNPATITDSDIVFMMGEALRIDFPPSTNPTTSPYVICSILLFAAAAVDLVLLTSLPFHEALNDALPYIRPLRNSNLPAEDLQALARLPEYITKSLTMYWNIWIAVSAVRFALYGALSFFIYQARGNFVGSTYASKAAPTGLAQLKTRVVFTFAFMEMMVWFWVFFTCREERQQRLSKMLEDAREEAN</sequence>
<dbReference type="Proteomes" id="UP000631181">
    <property type="component" value="Unassembled WGS sequence"/>
</dbReference>
<evidence type="ECO:0000256" key="1">
    <source>
        <dbReference type="SAM" id="Phobius"/>
    </source>
</evidence>
<dbReference type="PANTHER" id="PTHR28029">
    <property type="entry name" value="PROTEIN ILM1"/>
    <property type="match status" value="1"/>
</dbReference>
<keyword evidence="1" id="KW-0472">Membrane</keyword>
<comment type="caution">
    <text evidence="2">The sequence shown here is derived from an EMBL/GenBank/DDBJ whole genome shotgun (WGS) entry which is preliminary data.</text>
</comment>
<name>A0A8J8W3C3_9EURO</name>
<feature type="transmembrane region" description="Helical" evidence="1">
    <location>
        <begin position="173"/>
        <end position="192"/>
    </location>
</feature>
<organism evidence="2 3">
    <name type="scientific">Penicillium ucsense</name>
    <dbReference type="NCBI Taxonomy" id="2839758"/>
    <lineage>
        <taxon>Eukaryota</taxon>
        <taxon>Fungi</taxon>
        <taxon>Dikarya</taxon>
        <taxon>Ascomycota</taxon>
        <taxon>Pezizomycotina</taxon>
        <taxon>Eurotiomycetes</taxon>
        <taxon>Eurotiomycetidae</taxon>
        <taxon>Eurotiales</taxon>
        <taxon>Aspergillaceae</taxon>
        <taxon>Penicillium</taxon>
    </lineage>
</organism>
<accession>A0A8J8W3C3</accession>
<dbReference type="PANTHER" id="PTHR28029:SF1">
    <property type="entry name" value="PROTEIN ILM1"/>
    <property type="match status" value="1"/>
</dbReference>
<keyword evidence="3" id="KW-1185">Reference proteome</keyword>
<dbReference type="Pfam" id="PF10311">
    <property type="entry name" value="Ilm1"/>
    <property type="match status" value="1"/>
</dbReference>
<proteinExistence type="predicted"/>
<evidence type="ECO:0008006" key="4">
    <source>
        <dbReference type="Google" id="ProtNLM"/>
    </source>
</evidence>
<dbReference type="AlphaFoldDB" id="A0A8J8W3C3"/>
<dbReference type="OrthoDB" id="5299849at2759"/>
<evidence type="ECO:0000313" key="2">
    <source>
        <dbReference type="EMBL" id="KAF7715484.1"/>
    </source>
</evidence>
<keyword evidence="1" id="KW-1133">Transmembrane helix</keyword>
<feature type="transmembrane region" description="Helical" evidence="1">
    <location>
        <begin position="126"/>
        <end position="146"/>
    </location>
</feature>
<dbReference type="EMBL" id="WIWV01000058">
    <property type="protein sequence ID" value="KAF7715484.1"/>
    <property type="molecule type" value="Genomic_DNA"/>
</dbReference>
<evidence type="ECO:0000313" key="3">
    <source>
        <dbReference type="Proteomes" id="UP000631181"/>
    </source>
</evidence>
<gene>
    <name evidence="2" type="ORF">PECM_006804</name>
</gene>
<dbReference type="InterPro" id="IPR018815">
    <property type="entry name" value="Incr_loss_mito_DNA_1"/>
</dbReference>
<feature type="transmembrane region" description="Helical" evidence="1">
    <location>
        <begin position="58"/>
        <end position="77"/>
    </location>
</feature>
<protein>
    <recommendedName>
        <fullName evidence="4">Increased loss of mitochondrial DNA protein 1</fullName>
    </recommendedName>
</protein>